<reference evidence="4 5" key="3">
    <citation type="submission" date="2017-10" db="EMBL/GenBank/DDBJ databases">
        <title>Consistent, comparative and evidence-based genome annotation and re-annotation for the closely-related species, Cryptosporidium parvum, C. hominis and C. tyzzeri.</title>
        <authorList>
            <person name="Baptista R.P."/>
            <person name="Li Y."/>
            <person name="Sateriale A."/>
            <person name="Striepen B."/>
            <person name="Kissinger J.C."/>
        </authorList>
    </citation>
    <scope>NUCLEOTIDE SEQUENCE [LARGE SCALE GENOMIC DNA]</scope>
    <source>
        <strain evidence="4">30976</strain>
    </source>
</reference>
<feature type="coiled-coil region" evidence="1">
    <location>
        <begin position="620"/>
        <end position="707"/>
    </location>
</feature>
<evidence type="ECO:0000313" key="4">
    <source>
        <dbReference type="EMBL" id="PPS97842.1"/>
    </source>
</evidence>
<dbReference type="VEuPathDB" id="CryptoDB:Chro.60053"/>
<feature type="region of interest" description="Disordered" evidence="2">
    <location>
        <begin position="418"/>
        <end position="517"/>
    </location>
</feature>
<dbReference type="VEuPathDB" id="CryptoDB:Chro.60055"/>
<keyword evidence="1" id="KW-0175">Coiled coil</keyword>
<dbReference type="OrthoDB" id="343248at2759"/>
<proteinExistence type="predicted"/>
<keyword evidence="5" id="KW-1185">Reference proteome</keyword>
<dbReference type="Proteomes" id="UP001429100">
    <property type="component" value="Unassembled WGS sequence"/>
</dbReference>
<evidence type="ECO:0000256" key="1">
    <source>
        <dbReference type="SAM" id="Coils"/>
    </source>
</evidence>
<evidence type="ECO:0000313" key="5">
    <source>
        <dbReference type="Proteomes" id="UP001429100"/>
    </source>
</evidence>
<sequence length="851" mass="101078">MKNYYEINNKIPRRYSLSNSEKTTLGKSLLRYIQVSHYFEKPTVTILNENVRNDLINKQKEEIEKTDLEQSAKNNEKKLWRDINYKLEECIDERVNLRNIDKQKNWLKKMVGEDLPEIKTKIERKISFGKNNHENANQYMDGENSDMEENNEQIREKNDIEIRNIHIKSEKGFPFLNFQYNNIEETVIKWNPPSINSVLKERDFTRKLRVVRKGEPISTNYHIRKDEIDENIEICKYDNETKSEMESDNENQSCYKIPVIGELISEHELKEKFKEEDNIYLRQYLNEIKCDTNIIDFVKEKHNYKKFKKWLKKNKLKLKNKKIISEDSCVNSKDNIFHSSLENSDQDDEARDLHTRNDFRRFDILFDSNLFGYCDYDETDNVLDGIIEKEKSKRKNVPIDQADIKDIDNDTQLKEKLQENNNNKIDNQENDQDKLEVDNNNNNNNNSDRDKTDSDNSESDDSESDDSESDYSESDEKEEKSENEAYLKKRENLRDALTNRSNNTKKQEKNKNGTDSSYFNRMLNMLLNAGAEIDDDDEKIIKEERREEQNLGRLRMPKTVNKFGNLDNNNNYTESLEEYYEKKRNLRINLRSKILKEYKDEKEYSLELFYNNPVMLQSFIKKMDNQISEEKKKYENEKSERLHLSYKLKFLIEKNAHLNCSINKGEEEINNLNNAYIDKTEYINNYLKRLEEELSGLEKLQNIIINSLGMLSHWCVCEPEYLDPKCTKNWEKTSIALVPGGRPSHALLICKRICHFDSRLSKLYRSMYIQNYRVGLKILKKRAALNNEEKMNQLDNKDDNNTNKSNNSNEKDNFNDSSNKAHNNIENDDNSHLNESNNTNENDNKIDRISD</sequence>
<evidence type="ECO:0000313" key="3">
    <source>
        <dbReference type="EMBL" id="CUV06468.1"/>
    </source>
</evidence>
<feature type="compositionally biased region" description="Basic and acidic residues" evidence="2">
    <location>
        <begin position="477"/>
        <end position="494"/>
    </location>
</feature>
<feature type="compositionally biased region" description="Basic and acidic residues" evidence="2">
    <location>
        <begin position="789"/>
        <end position="801"/>
    </location>
</feature>
<feature type="compositionally biased region" description="Basic and acidic residues" evidence="2">
    <location>
        <begin position="842"/>
        <end position="851"/>
    </location>
</feature>
<reference evidence="4 5" key="1">
    <citation type="submission" date="2014-11" db="EMBL/GenBank/DDBJ databases">
        <title>Comparative genomic analysis of Cryptosporidium hominis reveals occurrence of genetic recombination in virulent subtypes.</title>
        <authorList>
            <person name="Guo Y."/>
            <person name="Tang K."/>
            <person name="Frace M."/>
            <person name="Li N."/>
            <person name="Roellig D.M."/>
            <person name="Sammons S."/>
            <person name="Knipe K."/>
            <person name="Rowe L."/>
            <person name="Feng Y."/>
            <person name="Xiao L."/>
        </authorList>
    </citation>
    <scope>NUCLEOTIDE SEQUENCE [LARGE SCALE GENOMIC DNA]</scope>
    <source>
        <strain evidence="4">30976</strain>
    </source>
</reference>
<dbReference type="EMBL" id="JTAI01000007">
    <property type="protein sequence ID" value="PPS97842.1"/>
    <property type="molecule type" value="Genomic_DNA"/>
</dbReference>
<evidence type="ECO:0000256" key="2">
    <source>
        <dbReference type="SAM" id="MobiDB-lite"/>
    </source>
</evidence>
<name>A0A0S4TG41_CRYHO</name>
<protein>
    <submittedName>
        <fullName evidence="3">Uncharacterized protein</fullName>
    </submittedName>
</protein>
<dbReference type="AlphaFoldDB" id="A0A0S4TG41"/>
<dbReference type="VEuPathDB" id="CryptoDB:ChTU502y2012_419g0190"/>
<feature type="compositionally biased region" description="Acidic residues" evidence="2">
    <location>
        <begin position="455"/>
        <end position="476"/>
    </location>
</feature>
<dbReference type="VEuPathDB" id="CryptoDB:CHUDEA6_390"/>
<feature type="region of interest" description="Disordered" evidence="2">
    <location>
        <begin position="789"/>
        <end position="851"/>
    </location>
</feature>
<feature type="compositionally biased region" description="Basic and acidic residues" evidence="2">
    <location>
        <begin position="823"/>
        <end position="832"/>
    </location>
</feature>
<dbReference type="Proteomes" id="UP000199752">
    <property type="component" value="Chromosome 6"/>
</dbReference>
<reference evidence="3" key="2">
    <citation type="submission" date="2015-08" db="EMBL/GenBank/DDBJ databases">
        <authorList>
            <person name="Babu N.S."/>
            <person name="Beckwith C.J."/>
            <person name="Beseler K.G."/>
            <person name="Brison A."/>
            <person name="Carone J.V."/>
            <person name="Caskin T.P."/>
            <person name="Diamond M."/>
            <person name="Durham M.E."/>
            <person name="Foxe J.M."/>
            <person name="Go M."/>
            <person name="Henderson B.A."/>
            <person name="Jones I.B."/>
            <person name="McGettigan J.A."/>
            <person name="Micheletti S.J."/>
            <person name="Nasrallah M.E."/>
            <person name="Ortiz D."/>
            <person name="Piller C.R."/>
            <person name="Privatt S.R."/>
            <person name="Schneider S.L."/>
            <person name="Sharp S."/>
            <person name="Smith T.C."/>
            <person name="Stanton J.D."/>
            <person name="Ullery H.E."/>
            <person name="Wilson R.J."/>
            <person name="Serrano M.G."/>
            <person name="Buck G."/>
            <person name="Lee V."/>
            <person name="Wang Y."/>
            <person name="Carvalho R."/>
            <person name="Voegtly L."/>
            <person name="Shi R."/>
            <person name="Duckworth R."/>
            <person name="Johnson A."/>
            <person name="Loviza R."/>
            <person name="Walstead R."/>
            <person name="Shah Z."/>
            <person name="Kiflezghi M."/>
            <person name="Wade K."/>
            <person name="Ball S.L."/>
            <person name="Bradley K.W."/>
            <person name="Asai D.J."/>
            <person name="Bowman C.A."/>
            <person name="Russell D.A."/>
            <person name="Pope W.H."/>
            <person name="Jacobs-Sera D."/>
            <person name="Hendrix R.W."/>
            <person name="Hatfull G.F."/>
        </authorList>
    </citation>
    <scope>NUCLEOTIDE SEQUENCE [LARGE SCALE GENOMIC DNA]</scope>
</reference>
<accession>A0A0S4TG41</accession>
<dbReference type="VEuPathDB" id="CryptoDB:Chro.60052"/>
<organism evidence="3">
    <name type="scientific">Cryptosporidium hominis</name>
    <dbReference type="NCBI Taxonomy" id="237895"/>
    <lineage>
        <taxon>Eukaryota</taxon>
        <taxon>Sar</taxon>
        <taxon>Alveolata</taxon>
        <taxon>Apicomplexa</taxon>
        <taxon>Conoidasida</taxon>
        <taxon>Coccidia</taxon>
        <taxon>Eucoccidiorida</taxon>
        <taxon>Eimeriorina</taxon>
        <taxon>Cryptosporidiidae</taxon>
        <taxon>Cryptosporidium</taxon>
    </lineage>
</organism>
<gene>
    <name evidence="3" type="ORF">CHUDEA6_390</name>
    <name evidence="4" type="ORF">GY17_00000039</name>
</gene>
<dbReference type="VEuPathDB" id="CryptoDB:GY17_00000039"/>
<dbReference type="EMBL" id="LN877952">
    <property type="protein sequence ID" value="CUV06468.1"/>
    <property type="molecule type" value="Genomic_DNA"/>
</dbReference>